<dbReference type="Proteomes" id="UP001057402">
    <property type="component" value="Chromosome 6"/>
</dbReference>
<comment type="caution">
    <text evidence="1">The sequence shown here is derived from an EMBL/GenBank/DDBJ whole genome shotgun (WGS) entry which is preliminary data.</text>
</comment>
<name>A0ACB9QFR6_9MYRT</name>
<gene>
    <name evidence="1" type="ORF">MLD38_021329</name>
</gene>
<dbReference type="EMBL" id="CM042885">
    <property type="protein sequence ID" value="KAI4365336.1"/>
    <property type="molecule type" value="Genomic_DNA"/>
</dbReference>
<evidence type="ECO:0000313" key="2">
    <source>
        <dbReference type="Proteomes" id="UP001057402"/>
    </source>
</evidence>
<sequence length="125" mass="14422">MFVRLTEITNVMDSRGKTISNSELVRKILRALTKSWEAKKTTIEEANDLTSLSLQQLLGSLVDENESKFAEEKKYYAIAFKGSVDTSDEFEDESSSDSDNEISLIARIFKKYLRKNRFKRKRDAN</sequence>
<accession>A0ACB9QFR6</accession>
<proteinExistence type="predicted"/>
<keyword evidence="2" id="KW-1185">Reference proteome</keyword>
<reference evidence="2" key="1">
    <citation type="journal article" date="2023" name="Front. Plant Sci.">
        <title>Chromosomal-level genome assembly of Melastoma candidum provides insights into trichome evolution.</title>
        <authorList>
            <person name="Zhong Y."/>
            <person name="Wu W."/>
            <person name="Sun C."/>
            <person name="Zou P."/>
            <person name="Liu Y."/>
            <person name="Dai S."/>
            <person name="Zhou R."/>
        </authorList>
    </citation>
    <scope>NUCLEOTIDE SEQUENCE [LARGE SCALE GENOMIC DNA]</scope>
</reference>
<protein>
    <submittedName>
        <fullName evidence="1">Uncharacterized protein</fullName>
    </submittedName>
</protein>
<organism evidence="1 2">
    <name type="scientific">Melastoma candidum</name>
    <dbReference type="NCBI Taxonomy" id="119954"/>
    <lineage>
        <taxon>Eukaryota</taxon>
        <taxon>Viridiplantae</taxon>
        <taxon>Streptophyta</taxon>
        <taxon>Embryophyta</taxon>
        <taxon>Tracheophyta</taxon>
        <taxon>Spermatophyta</taxon>
        <taxon>Magnoliopsida</taxon>
        <taxon>eudicotyledons</taxon>
        <taxon>Gunneridae</taxon>
        <taxon>Pentapetalae</taxon>
        <taxon>rosids</taxon>
        <taxon>malvids</taxon>
        <taxon>Myrtales</taxon>
        <taxon>Melastomataceae</taxon>
        <taxon>Melastomatoideae</taxon>
        <taxon>Melastomateae</taxon>
        <taxon>Melastoma</taxon>
    </lineage>
</organism>
<evidence type="ECO:0000313" key="1">
    <source>
        <dbReference type="EMBL" id="KAI4365336.1"/>
    </source>
</evidence>